<dbReference type="GO" id="GO:0008270">
    <property type="term" value="F:zinc ion binding"/>
    <property type="evidence" value="ECO:0007669"/>
    <property type="project" value="UniProtKB-KW"/>
</dbReference>
<dbReference type="FunFam" id="3.30.160.60:FF:000621">
    <property type="entry name" value="FLT3-interacting zinc finger 1"/>
    <property type="match status" value="1"/>
</dbReference>
<protein>
    <submittedName>
        <fullName evidence="16">Histone-lysine N-methyltransferase PRDM6 isoform X1</fullName>
    </submittedName>
</protein>
<dbReference type="PANTHER" id="PTHR16515">
    <property type="entry name" value="PR DOMAIN ZINC FINGER PROTEIN"/>
    <property type="match status" value="1"/>
</dbReference>
<evidence type="ECO:0000259" key="14">
    <source>
        <dbReference type="PROSITE" id="PS50280"/>
    </source>
</evidence>
<evidence type="ECO:0000256" key="8">
    <source>
        <dbReference type="ARBA" id="ARBA00023125"/>
    </source>
</evidence>
<keyword evidence="8" id="KW-0238">DNA-binding</keyword>
<dbReference type="PROSITE" id="PS00028">
    <property type="entry name" value="ZINC_FINGER_C2H2_1"/>
    <property type="match status" value="2"/>
</dbReference>
<evidence type="ECO:0000256" key="7">
    <source>
        <dbReference type="ARBA" id="ARBA00023015"/>
    </source>
</evidence>
<dbReference type="Gene3D" id="3.30.160.60">
    <property type="entry name" value="Classic Zinc Finger"/>
    <property type="match status" value="3"/>
</dbReference>
<dbReference type="InterPro" id="IPR036236">
    <property type="entry name" value="Znf_C2H2_sf"/>
</dbReference>
<keyword evidence="6" id="KW-0862">Zinc</keyword>
<evidence type="ECO:0000313" key="15">
    <source>
        <dbReference type="Proteomes" id="UP000515163"/>
    </source>
</evidence>
<dbReference type="InterPro" id="IPR046341">
    <property type="entry name" value="SET_dom_sf"/>
</dbReference>
<dbReference type="FunFam" id="3.30.160.60:FF:001174">
    <property type="entry name" value="zinc finger protein 527 isoform X1"/>
    <property type="match status" value="1"/>
</dbReference>
<keyword evidence="7" id="KW-0805">Transcription regulation</keyword>
<dbReference type="Gene3D" id="2.170.270.10">
    <property type="entry name" value="SET domain"/>
    <property type="match status" value="1"/>
</dbReference>
<feature type="domain" description="C2H2-type" evidence="13">
    <location>
        <begin position="601"/>
        <end position="628"/>
    </location>
</feature>
<dbReference type="SMART" id="SM00355">
    <property type="entry name" value="ZnF_C2H2"/>
    <property type="match status" value="4"/>
</dbReference>
<evidence type="ECO:0000256" key="10">
    <source>
        <dbReference type="ARBA" id="ARBA00023242"/>
    </source>
</evidence>
<feature type="region of interest" description="Disordered" evidence="12">
    <location>
        <begin position="551"/>
        <end position="576"/>
    </location>
</feature>
<evidence type="ECO:0000256" key="4">
    <source>
        <dbReference type="ARBA" id="ARBA00022737"/>
    </source>
</evidence>
<keyword evidence="5 11" id="KW-0863">Zinc-finger</keyword>
<comment type="similarity">
    <text evidence="2">Belongs to the krueppel C2H2-type zinc-finger protein family.</text>
</comment>
<proteinExistence type="inferred from homology"/>
<feature type="region of interest" description="Disordered" evidence="12">
    <location>
        <begin position="495"/>
        <end position="521"/>
    </location>
</feature>
<keyword evidence="3" id="KW-0479">Metal-binding</keyword>
<name>A0A6P8HEQ9_ACTTE</name>
<evidence type="ECO:0000256" key="2">
    <source>
        <dbReference type="ARBA" id="ARBA00006991"/>
    </source>
</evidence>
<dbReference type="AlphaFoldDB" id="A0A6P8HEQ9"/>
<dbReference type="FunFam" id="3.30.160.60:FF:000145">
    <property type="entry name" value="Zinc finger protein 574"/>
    <property type="match status" value="1"/>
</dbReference>
<dbReference type="SUPFAM" id="SSF57667">
    <property type="entry name" value="beta-beta-alpha zinc fingers"/>
    <property type="match status" value="2"/>
</dbReference>
<dbReference type="PANTHER" id="PTHR16515:SF22">
    <property type="entry name" value="HISTONE-LYSINE N-METHYLTRANSFERASE PRDM6-RELATED"/>
    <property type="match status" value="1"/>
</dbReference>
<keyword evidence="10" id="KW-0539">Nucleus</keyword>
<evidence type="ECO:0000256" key="1">
    <source>
        <dbReference type="ARBA" id="ARBA00004123"/>
    </source>
</evidence>
<feature type="domain" description="C2H2-type" evidence="13">
    <location>
        <begin position="629"/>
        <end position="656"/>
    </location>
</feature>
<comment type="subcellular location">
    <subcellularLocation>
        <location evidence="1">Nucleus</location>
    </subcellularLocation>
</comment>
<evidence type="ECO:0000256" key="11">
    <source>
        <dbReference type="PROSITE-ProRule" id="PRU00042"/>
    </source>
</evidence>
<sequence length="711" mass="79764">MTASQINSFLLASCYKNTQSCSVIRNLRVSVFLIFSSWSTRVYSSSASQVRLKKIFSTLSSSFVFSLINSVEDYILHVMEMECTTNMNVSSLTKLLPTTPYRHGSTMSAAAMPLLPSSPRYSFSFNELYHILYLQQEVEVIKMDDIKQSGCTDKNTSTKTKESVATCEVCRGQPKAECVEHGALSLPRKSIKPSVLKDIKLTYAISSFPDEVQLCCSSIPGAGYGVSAKQHIPIGTWIGPYEGKRIRPEDITNDMDTSYMWEIFQDGKLICYLDASDENTSSWMRFIRCARHRDEQNLYAFQYCGNIYYRAFRNISVGQELLVWYDDKYQQHMGLPLNIQDMAVVDPNGNNLLFDRMACNVKPPLSGCPQETSPVKPVTQSIPVPVTQHTPVHVSPQVSVDFTGQHFVPMKTPQQRPVNIVHRMANVPPRRTLPVTQSPVKVTQHSPINAVHPMPAVYPQKYPSGVISGPIKISANKALTQSTFAVTPRIHNSVTHSVTQPTSQTRLLPSPKRTHSFQDHRVSPPKEIKIVHSVHSAHAHHVHMNVADKALPSQEPKSSEREKSPPHPWNITPTNGELVVANDTNDDDQLDLTEESELSLWKCGQCQRSFTQRALLQIHICPGMANRPYKCGHCADSFSKSSELRTHVVRHTNEKPFKCGYCSRSFAGATTLNNHIRTHTGEKPFVCTKCKKMFSTASQLSRHQRIPAECI</sequence>
<evidence type="ECO:0000313" key="16">
    <source>
        <dbReference type="RefSeq" id="XP_031553493.1"/>
    </source>
</evidence>
<dbReference type="SUPFAM" id="SSF82199">
    <property type="entry name" value="SET domain"/>
    <property type="match status" value="1"/>
</dbReference>
<dbReference type="InterPro" id="IPR013087">
    <property type="entry name" value="Znf_C2H2_type"/>
</dbReference>
<gene>
    <name evidence="16" type="primary">LOC116290567</name>
</gene>
<dbReference type="Pfam" id="PF00096">
    <property type="entry name" value="zf-C2H2"/>
    <property type="match status" value="3"/>
</dbReference>
<dbReference type="OrthoDB" id="7734462at2759"/>
<organism evidence="15 16">
    <name type="scientific">Actinia tenebrosa</name>
    <name type="common">Australian red waratah sea anemone</name>
    <dbReference type="NCBI Taxonomy" id="6105"/>
    <lineage>
        <taxon>Eukaryota</taxon>
        <taxon>Metazoa</taxon>
        <taxon>Cnidaria</taxon>
        <taxon>Anthozoa</taxon>
        <taxon>Hexacorallia</taxon>
        <taxon>Actiniaria</taxon>
        <taxon>Actiniidae</taxon>
        <taxon>Actinia</taxon>
    </lineage>
</organism>
<keyword evidence="15" id="KW-1185">Reference proteome</keyword>
<evidence type="ECO:0000256" key="3">
    <source>
        <dbReference type="ARBA" id="ARBA00022723"/>
    </source>
</evidence>
<dbReference type="InParanoid" id="A0A6P8HEQ9"/>
<dbReference type="GO" id="GO:0003677">
    <property type="term" value="F:DNA binding"/>
    <property type="evidence" value="ECO:0007669"/>
    <property type="project" value="UniProtKB-KW"/>
</dbReference>
<dbReference type="PROSITE" id="PS50157">
    <property type="entry name" value="ZINC_FINGER_C2H2_2"/>
    <property type="match status" value="4"/>
</dbReference>
<dbReference type="Proteomes" id="UP000515163">
    <property type="component" value="Unplaced"/>
</dbReference>
<feature type="compositionally biased region" description="Polar residues" evidence="12">
    <location>
        <begin position="495"/>
        <end position="507"/>
    </location>
</feature>
<dbReference type="RefSeq" id="XP_031553493.1">
    <property type="nucleotide sequence ID" value="XM_031697633.1"/>
</dbReference>
<dbReference type="InterPro" id="IPR001214">
    <property type="entry name" value="SET_dom"/>
</dbReference>
<feature type="domain" description="SET" evidence="14">
    <location>
        <begin position="210"/>
        <end position="326"/>
    </location>
</feature>
<accession>A0A6P8HEQ9</accession>
<dbReference type="SMART" id="SM00317">
    <property type="entry name" value="SET"/>
    <property type="match status" value="1"/>
</dbReference>
<dbReference type="Pfam" id="PF21549">
    <property type="entry name" value="PRDM2_PR"/>
    <property type="match status" value="1"/>
</dbReference>
<dbReference type="KEGG" id="aten:116290567"/>
<evidence type="ECO:0000256" key="5">
    <source>
        <dbReference type="ARBA" id="ARBA00022771"/>
    </source>
</evidence>
<keyword evidence="4" id="KW-0677">Repeat</keyword>
<evidence type="ECO:0000256" key="9">
    <source>
        <dbReference type="ARBA" id="ARBA00023163"/>
    </source>
</evidence>
<dbReference type="GeneID" id="116290567"/>
<feature type="domain" description="C2H2-type" evidence="13">
    <location>
        <begin position="685"/>
        <end position="706"/>
    </location>
</feature>
<dbReference type="GO" id="GO:0005634">
    <property type="term" value="C:nucleus"/>
    <property type="evidence" value="ECO:0007669"/>
    <property type="project" value="UniProtKB-SubCell"/>
</dbReference>
<evidence type="ECO:0000256" key="12">
    <source>
        <dbReference type="SAM" id="MobiDB-lite"/>
    </source>
</evidence>
<dbReference type="PROSITE" id="PS50280">
    <property type="entry name" value="SET"/>
    <property type="match status" value="1"/>
</dbReference>
<evidence type="ECO:0000259" key="13">
    <source>
        <dbReference type="PROSITE" id="PS50157"/>
    </source>
</evidence>
<feature type="domain" description="C2H2-type" evidence="13">
    <location>
        <begin position="657"/>
        <end position="684"/>
    </location>
</feature>
<reference evidence="16" key="1">
    <citation type="submission" date="2025-08" db="UniProtKB">
        <authorList>
            <consortium name="RefSeq"/>
        </authorList>
    </citation>
    <scope>IDENTIFICATION</scope>
    <source>
        <tissue evidence="16">Tentacle</tissue>
    </source>
</reference>
<evidence type="ECO:0000256" key="6">
    <source>
        <dbReference type="ARBA" id="ARBA00022833"/>
    </source>
</evidence>
<dbReference type="InterPro" id="IPR050331">
    <property type="entry name" value="Zinc_finger"/>
</dbReference>
<keyword evidence="9" id="KW-0804">Transcription</keyword>
<dbReference type="GO" id="GO:0010468">
    <property type="term" value="P:regulation of gene expression"/>
    <property type="evidence" value="ECO:0007669"/>
    <property type="project" value="TreeGrafter"/>
</dbReference>